<dbReference type="AlphaFoldDB" id="A0A1H4PLQ7"/>
<keyword evidence="2" id="KW-0238">DNA-binding</keyword>
<dbReference type="GO" id="GO:0005829">
    <property type="term" value="C:cytosol"/>
    <property type="evidence" value="ECO:0007669"/>
    <property type="project" value="TreeGrafter"/>
</dbReference>
<dbReference type="InterPro" id="IPR018490">
    <property type="entry name" value="cNMP-bd_dom_sf"/>
</dbReference>
<feature type="domain" description="HTH crp-type" evidence="5">
    <location>
        <begin position="152"/>
        <end position="233"/>
    </location>
</feature>
<evidence type="ECO:0000313" key="7">
    <source>
        <dbReference type="Proteomes" id="UP000182409"/>
    </source>
</evidence>
<proteinExistence type="predicted"/>
<reference evidence="6 7" key="1">
    <citation type="submission" date="2016-10" db="EMBL/GenBank/DDBJ databases">
        <authorList>
            <person name="de Groot N.N."/>
        </authorList>
    </citation>
    <scope>NUCLEOTIDE SEQUENCE [LARGE SCALE GENOMIC DNA]</scope>
    <source>
        <strain evidence="6 7">AB35.6</strain>
    </source>
</reference>
<evidence type="ECO:0000313" key="6">
    <source>
        <dbReference type="EMBL" id="SEC08305.1"/>
    </source>
</evidence>
<organism evidence="6 7">
    <name type="scientific">Terriglobus roseus</name>
    <dbReference type="NCBI Taxonomy" id="392734"/>
    <lineage>
        <taxon>Bacteria</taxon>
        <taxon>Pseudomonadati</taxon>
        <taxon>Acidobacteriota</taxon>
        <taxon>Terriglobia</taxon>
        <taxon>Terriglobales</taxon>
        <taxon>Acidobacteriaceae</taxon>
        <taxon>Terriglobus</taxon>
    </lineage>
</organism>
<dbReference type="PRINTS" id="PR00034">
    <property type="entry name" value="HTHCRP"/>
</dbReference>
<dbReference type="InterPro" id="IPR000595">
    <property type="entry name" value="cNMP-bd_dom"/>
</dbReference>
<feature type="domain" description="Cyclic nucleotide-binding" evidence="4">
    <location>
        <begin position="17"/>
        <end position="116"/>
    </location>
</feature>
<evidence type="ECO:0000256" key="1">
    <source>
        <dbReference type="ARBA" id="ARBA00023015"/>
    </source>
</evidence>
<evidence type="ECO:0000256" key="3">
    <source>
        <dbReference type="ARBA" id="ARBA00023163"/>
    </source>
</evidence>
<dbReference type="InterPro" id="IPR036388">
    <property type="entry name" value="WH-like_DNA-bd_sf"/>
</dbReference>
<gene>
    <name evidence="6" type="ORF">SAMN05443244_2604</name>
</gene>
<dbReference type="PROSITE" id="PS50042">
    <property type="entry name" value="CNMP_BINDING_3"/>
    <property type="match status" value="1"/>
</dbReference>
<dbReference type="Pfam" id="PF13545">
    <property type="entry name" value="HTH_Crp_2"/>
    <property type="match status" value="1"/>
</dbReference>
<dbReference type="EMBL" id="FNSD01000001">
    <property type="protein sequence ID" value="SEC08305.1"/>
    <property type="molecule type" value="Genomic_DNA"/>
</dbReference>
<evidence type="ECO:0000259" key="4">
    <source>
        <dbReference type="PROSITE" id="PS50042"/>
    </source>
</evidence>
<name>A0A1H4PLQ7_9BACT</name>
<dbReference type="GO" id="GO:0003677">
    <property type="term" value="F:DNA binding"/>
    <property type="evidence" value="ECO:0007669"/>
    <property type="project" value="UniProtKB-KW"/>
</dbReference>
<dbReference type="Pfam" id="PF00027">
    <property type="entry name" value="cNMP_binding"/>
    <property type="match status" value="1"/>
</dbReference>
<evidence type="ECO:0000256" key="2">
    <source>
        <dbReference type="ARBA" id="ARBA00023125"/>
    </source>
</evidence>
<dbReference type="CDD" id="cd00038">
    <property type="entry name" value="CAP_ED"/>
    <property type="match status" value="1"/>
</dbReference>
<dbReference type="PANTHER" id="PTHR24567">
    <property type="entry name" value="CRP FAMILY TRANSCRIPTIONAL REGULATORY PROTEIN"/>
    <property type="match status" value="1"/>
</dbReference>
<accession>A0A1H4PLQ7</accession>
<dbReference type="SMART" id="SM00100">
    <property type="entry name" value="cNMP"/>
    <property type="match status" value="1"/>
</dbReference>
<dbReference type="Proteomes" id="UP000182409">
    <property type="component" value="Unassembled WGS sequence"/>
</dbReference>
<dbReference type="InterPro" id="IPR050397">
    <property type="entry name" value="Env_Response_Regulators"/>
</dbReference>
<dbReference type="SUPFAM" id="SSF46785">
    <property type="entry name" value="Winged helix' DNA-binding domain"/>
    <property type="match status" value="1"/>
</dbReference>
<dbReference type="InterPro" id="IPR036390">
    <property type="entry name" value="WH_DNA-bd_sf"/>
</dbReference>
<keyword evidence="3" id="KW-0804">Transcription</keyword>
<dbReference type="GO" id="GO:0003700">
    <property type="term" value="F:DNA-binding transcription factor activity"/>
    <property type="evidence" value="ECO:0007669"/>
    <property type="project" value="TreeGrafter"/>
</dbReference>
<sequence>MPFRRSCLQCETKGPNCFCSLDRVALERLESVGHWLRLEGHQEVLREGYAPDHVYVVCSGTLKLTTSSVDGRLLLLRIVGPGDVLGLSAALKRTRYEATAETLETCQLKAIPRTHFLLFMEEFQAVGRNSLMAVTRDYNSAVLSARRLALSTSAAAKLGSVLLEWGGLVLAGQHEQLGGTVPNSVSFHMPLTHEELGHMAGISRETVTRTLSAMRRDGLLHLEHDQMQLRDIARLQQQVG</sequence>
<dbReference type="RefSeq" id="WP_074654439.1">
    <property type="nucleotide sequence ID" value="NZ_FNSD01000001.1"/>
</dbReference>
<dbReference type="OrthoDB" id="114682at2"/>
<dbReference type="Gene3D" id="1.10.10.10">
    <property type="entry name" value="Winged helix-like DNA-binding domain superfamily/Winged helix DNA-binding domain"/>
    <property type="match status" value="1"/>
</dbReference>
<dbReference type="SMART" id="SM00419">
    <property type="entry name" value="HTH_CRP"/>
    <property type="match status" value="1"/>
</dbReference>
<dbReference type="PROSITE" id="PS51063">
    <property type="entry name" value="HTH_CRP_2"/>
    <property type="match status" value="1"/>
</dbReference>
<dbReference type="PANTHER" id="PTHR24567:SF26">
    <property type="entry name" value="REGULATORY PROTEIN YEIL"/>
    <property type="match status" value="1"/>
</dbReference>
<dbReference type="InterPro" id="IPR014710">
    <property type="entry name" value="RmlC-like_jellyroll"/>
</dbReference>
<dbReference type="SUPFAM" id="SSF51206">
    <property type="entry name" value="cAMP-binding domain-like"/>
    <property type="match status" value="1"/>
</dbReference>
<evidence type="ECO:0000259" key="5">
    <source>
        <dbReference type="PROSITE" id="PS51063"/>
    </source>
</evidence>
<dbReference type="Gene3D" id="2.60.120.10">
    <property type="entry name" value="Jelly Rolls"/>
    <property type="match status" value="1"/>
</dbReference>
<protein>
    <submittedName>
        <fullName evidence="6">CRP/FNR family transcriptional regulator, anaerobic regulatory protein</fullName>
    </submittedName>
</protein>
<dbReference type="InterPro" id="IPR012318">
    <property type="entry name" value="HTH_CRP"/>
</dbReference>
<keyword evidence="1" id="KW-0805">Transcription regulation</keyword>